<gene>
    <name evidence="3" type="ORF">VVR66_15250</name>
</gene>
<dbReference type="InterPro" id="IPR007630">
    <property type="entry name" value="RNA_pol_sigma70_r4"/>
</dbReference>
<dbReference type="RefSeq" id="WP_368630120.1">
    <property type="nucleotide sequence ID" value="NZ_JAYWLU010000023.1"/>
</dbReference>
<dbReference type="PANTHER" id="PTHR30603:SF47">
    <property type="entry name" value="RNA POLYMERASE SIGMA FACTOR SIGD, CHLOROPLASTIC"/>
    <property type="match status" value="1"/>
</dbReference>
<dbReference type="InterPro" id="IPR014833">
    <property type="entry name" value="TnsA_N"/>
</dbReference>
<dbReference type="Pfam" id="PF04545">
    <property type="entry name" value="Sigma70_r4"/>
    <property type="match status" value="1"/>
</dbReference>
<name>A0ABV3V8V6_9MICC</name>
<evidence type="ECO:0000313" key="4">
    <source>
        <dbReference type="Proteomes" id="UP001558481"/>
    </source>
</evidence>
<reference evidence="3 4" key="1">
    <citation type="journal article" date="2024" name="Fungal Genet. Biol.">
        <title>The porcine skin microbiome exhibits broad fungal antagonism.</title>
        <authorList>
            <person name="De La Cruz K.F."/>
            <person name="Townsend E.C."/>
            <person name="Alex Cheong J.Z."/>
            <person name="Salamzade R."/>
            <person name="Liu A."/>
            <person name="Sandstrom S."/>
            <person name="Davila E."/>
            <person name="Huang L."/>
            <person name="Xu K.H."/>
            <person name="Wu S.Y."/>
            <person name="Meudt J.J."/>
            <person name="Shanmuganayagam D."/>
            <person name="Gibson A.L.F."/>
            <person name="Kalan L.R."/>
        </authorList>
    </citation>
    <scope>NUCLEOTIDE SEQUENCE [LARGE SCALE GENOMIC DNA]</scope>
    <source>
        <strain evidence="3 4">LK2625</strain>
    </source>
</reference>
<dbReference type="EMBL" id="JAYWLU010000023">
    <property type="protein sequence ID" value="MEX3596071.1"/>
    <property type="molecule type" value="Genomic_DNA"/>
</dbReference>
<dbReference type="Proteomes" id="UP001558481">
    <property type="component" value="Unassembled WGS sequence"/>
</dbReference>
<feature type="region of interest" description="Disordered" evidence="1">
    <location>
        <begin position="85"/>
        <end position="118"/>
    </location>
</feature>
<dbReference type="PROSITE" id="PS00716">
    <property type="entry name" value="SIGMA70_2"/>
    <property type="match status" value="1"/>
</dbReference>
<dbReference type="InterPro" id="IPR013324">
    <property type="entry name" value="RNA_pol_sigma_r3/r4-like"/>
</dbReference>
<protein>
    <submittedName>
        <fullName evidence="3">Sigma factor-like helix-turn-helix DNA-binding protein</fullName>
    </submittedName>
</protein>
<dbReference type="InterPro" id="IPR050239">
    <property type="entry name" value="Sigma-70_RNA_pol_init_factors"/>
</dbReference>
<evidence type="ECO:0000259" key="2">
    <source>
        <dbReference type="PROSITE" id="PS00716"/>
    </source>
</evidence>
<dbReference type="InterPro" id="IPR036388">
    <property type="entry name" value="WH-like_DNA-bd_sf"/>
</dbReference>
<dbReference type="InterPro" id="IPR000943">
    <property type="entry name" value="RNA_pol_sigma70"/>
</dbReference>
<keyword evidence="4" id="KW-1185">Reference proteome</keyword>
<feature type="compositionally biased region" description="Basic and acidic residues" evidence="1">
    <location>
        <begin position="85"/>
        <end position="94"/>
    </location>
</feature>
<evidence type="ECO:0000313" key="3">
    <source>
        <dbReference type="EMBL" id="MEX3596071.1"/>
    </source>
</evidence>
<dbReference type="Gene3D" id="1.10.10.10">
    <property type="entry name" value="Winged helix-like DNA-binding domain superfamily/Winged helix DNA-binding domain"/>
    <property type="match status" value="1"/>
</dbReference>
<feature type="domain" description="RNA polymerase sigma-70" evidence="2">
    <location>
        <begin position="170"/>
        <end position="196"/>
    </location>
</feature>
<accession>A0ABV3V8V6</accession>
<comment type="caution">
    <text evidence="3">The sequence shown here is derived from an EMBL/GenBank/DDBJ whole genome shotgun (WGS) entry which is preliminary data.</text>
</comment>
<dbReference type="PRINTS" id="PR00046">
    <property type="entry name" value="SIGMA70FCT"/>
</dbReference>
<proteinExistence type="predicted"/>
<organism evidence="3 4">
    <name type="scientific">Kocuria carniphila</name>
    <dbReference type="NCBI Taxonomy" id="262208"/>
    <lineage>
        <taxon>Bacteria</taxon>
        <taxon>Bacillati</taxon>
        <taxon>Actinomycetota</taxon>
        <taxon>Actinomycetes</taxon>
        <taxon>Micrococcales</taxon>
        <taxon>Micrococcaceae</taxon>
        <taxon>Kocuria</taxon>
    </lineage>
</organism>
<dbReference type="Pfam" id="PF08722">
    <property type="entry name" value="Tn7_TnsA-like_N"/>
    <property type="match status" value="1"/>
</dbReference>
<dbReference type="SUPFAM" id="SSF88659">
    <property type="entry name" value="Sigma3 and sigma4 domains of RNA polymerase sigma factors"/>
    <property type="match status" value="1"/>
</dbReference>
<dbReference type="PANTHER" id="PTHR30603">
    <property type="entry name" value="RNA POLYMERASE SIGMA FACTOR RPO"/>
    <property type="match status" value="1"/>
</dbReference>
<feature type="region of interest" description="Disordered" evidence="1">
    <location>
        <begin position="1"/>
        <end position="22"/>
    </location>
</feature>
<sequence>MDTPSETAADAQHAVAPLTRLGDRWSTPEYEQLVEEIRSGLTIDEIAKAHGRPPGGITAACNRLLPPEWRESTRQHAPATLARFLEERPGEDLKIPPMNAQRPRPRARTSEPTLTPLPETARLDRDDEAVSLESGDAAVLAFEAVAWLEGKPREQQILRMRVGLDDAPHTLAEIGEQFSLSGERIRQIESRALTLLVRQARKSGTPGEALAALLRLPGPDGVDEAFADRIAALVASEFDAPARVAIPFLLCAAGVASPTARQVAVLARAAAERRRELETEERRTADLERRRAIAVCRADAAVSRWMGHASWPATMAAPPESGTLRALRLTGRGEAAGSFHSRKLDREVFYESSLELAALTVLENGAEIAWYQEQPLKIPYMWKGRQHVYYPDLLAATRAGRCLLIEVKPLMNMPVALNRAKAAAGRAYANERGWGWVTVDGTHTERDLETHIIPVGSLRAIAAELEVHGHLGWRQILELRSDVGVTPRDVAAFVIQTNAQLVLQPRYRIIPAR</sequence>
<evidence type="ECO:0000256" key="1">
    <source>
        <dbReference type="SAM" id="MobiDB-lite"/>
    </source>
</evidence>